<keyword evidence="1" id="KW-0812">Transmembrane</keyword>
<gene>
    <name evidence="2" type="ORF">GRI40_06825</name>
</gene>
<name>A0A6I4TCZ8_9SPHN</name>
<keyword evidence="1" id="KW-1133">Transmembrane helix</keyword>
<proteinExistence type="predicted"/>
<evidence type="ECO:0000313" key="2">
    <source>
        <dbReference type="EMBL" id="MXO74933.1"/>
    </source>
</evidence>
<feature type="transmembrane region" description="Helical" evidence="1">
    <location>
        <begin position="13"/>
        <end position="33"/>
    </location>
</feature>
<evidence type="ECO:0000313" key="3">
    <source>
        <dbReference type="Proteomes" id="UP000439522"/>
    </source>
</evidence>
<dbReference type="RefSeq" id="WP_160610636.1">
    <property type="nucleotide sequence ID" value="NZ_WTZA01000001.1"/>
</dbReference>
<keyword evidence="3" id="KW-1185">Reference proteome</keyword>
<dbReference type="EMBL" id="WTZA01000001">
    <property type="protein sequence ID" value="MXO74933.1"/>
    <property type="molecule type" value="Genomic_DNA"/>
</dbReference>
<evidence type="ECO:0000256" key="1">
    <source>
        <dbReference type="SAM" id="Phobius"/>
    </source>
</evidence>
<reference evidence="2 3" key="1">
    <citation type="submission" date="2019-12" db="EMBL/GenBank/DDBJ databases">
        <title>Genomic-based taxomic classification of the family Erythrobacteraceae.</title>
        <authorList>
            <person name="Xu L."/>
        </authorList>
    </citation>
    <scope>NUCLEOTIDE SEQUENCE [LARGE SCALE GENOMIC DNA]</scope>
    <source>
        <strain evidence="2 3">100921-2</strain>
    </source>
</reference>
<accession>A0A6I4TCZ8</accession>
<organism evidence="2 3">
    <name type="scientific">Tsuneonella aeria</name>
    <dbReference type="NCBI Taxonomy" id="1837929"/>
    <lineage>
        <taxon>Bacteria</taxon>
        <taxon>Pseudomonadati</taxon>
        <taxon>Pseudomonadota</taxon>
        <taxon>Alphaproteobacteria</taxon>
        <taxon>Sphingomonadales</taxon>
        <taxon>Erythrobacteraceae</taxon>
        <taxon>Tsuneonella</taxon>
    </lineage>
</organism>
<dbReference type="Proteomes" id="UP000439522">
    <property type="component" value="Unassembled WGS sequence"/>
</dbReference>
<protein>
    <submittedName>
        <fullName evidence="2">Uncharacterized protein</fullName>
    </submittedName>
</protein>
<comment type="caution">
    <text evidence="2">The sequence shown here is derived from an EMBL/GenBank/DDBJ whole genome shotgun (WGS) entry which is preliminary data.</text>
</comment>
<keyword evidence="1" id="KW-0472">Membrane</keyword>
<dbReference type="AlphaFoldDB" id="A0A6I4TCZ8"/>
<feature type="transmembrane region" description="Helical" evidence="1">
    <location>
        <begin position="54"/>
        <end position="74"/>
    </location>
</feature>
<sequence length="76" mass="8175">MKMPETVLFASDAHVAVAAGLAVLLLATLARYAESRRVRRARIDRVGWMPWTGLFLVLMVIGLTLVGLGAVGLVRG</sequence>